<evidence type="ECO:0000256" key="5">
    <source>
        <dbReference type="ARBA" id="ARBA00022502"/>
    </source>
</evidence>
<evidence type="ECO:0000313" key="15">
    <source>
        <dbReference type="EMBL" id="KAF2404151.1"/>
    </source>
</evidence>
<evidence type="ECO:0000256" key="13">
    <source>
        <dbReference type="RuleBase" id="RU367106"/>
    </source>
</evidence>
<organism evidence="15 16">
    <name type="scientific">Trichodelitschia bisporula</name>
    <dbReference type="NCBI Taxonomy" id="703511"/>
    <lineage>
        <taxon>Eukaryota</taxon>
        <taxon>Fungi</taxon>
        <taxon>Dikarya</taxon>
        <taxon>Ascomycota</taxon>
        <taxon>Pezizomycotina</taxon>
        <taxon>Dothideomycetes</taxon>
        <taxon>Dothideomycetes incertae sedis</taxon>
        <taxon>Phaeotrichales</taxon>
        <taxon>Phaeotrichaceae</taxon>
        <taxon>Trichodelitschia</taxon>
    </lineage>
</organism>
<dbReference type="FunFam" id="3.40.720.10:FF:000045">
    <property type="entry name" value="GPI ethanolamine phosphate transferase 2"/>
    <property type="match status" value="1"/>
</dbReference>
<dbReference type="Gene3D" id="3.40.720.10">
    <property type="entry name" value="Alkaline Phosphatase, subunit A"/>
    <property type="match status" value="2"/>
</dbReference>
<evidence type="ECO:0000259" key="14">
    <source>
        <dbReference type="Pfam" id="PF19316"/>
    </source>
</evidence>
<dbReference type="InterPro" id="IPR002591">
    <property type="entry name" value="Phosphodiest/P_Trfase"/>
</dbReference>
<dbReference type="OrthoDB" id="272139at2759"/>
<evidence type="ECO:0000256" key="11">
    <source>
        <dbReference type="ARBA" id="ARBA00023180"/>
    </source>
</evidence>
<keyword evidence="9 13" id="KW-1133">Transmembrane helix</keyword>
<dbReference type="EMBL" id="ML996688">
    <property type="protein sequence ID" value="KAF2404151.1"/>
    <property type="molecule type" value="Genomic_DNA"/>
</dbReference>
<dbReference type="InterPro" id="IPR017850">
    <property type="entry name" value="Alkaline_phosphatase_core_sf"/>
</dbReference>
<name>A0A6G1I7I3_9PEZI</name>
<feature type="transmembrane region" description="Helical" evidence="13">
    <location>
        <begin position="722"/>
        <end position="740"/>
    </location>
</feature>
<keyword evidence="6 13" id="KW-0808">Transferase</keyword>
<feature type="transmembrane region" description="Helical" evidence="13">
    <location>
        <begin position="597"/>
        <end position="617"/>
    </location>
</feature>
<dbReference type="Proteomes" id="UP000799640">
    <property type="component" value="Unassembled WGS sequence"/>
</dbReference>
<dbReference type="InterPro" id="IPR045687">
    <property type="entry name" value="PIGG/GPI7_C"/>
</dbReference>
<proteinExistence type="inferred from homology"/>
<evidence type="ECO:0000256" key="3">
    <source>
        <dbReference type="ARBA" id="ARBA00005315"/>
    </source>
</evidence>
<feature type="transmembrane region" description="Helical" evidence="13">
    <location>
        <begin position="489"/>
        <end position="506"/>
    </location>
</feature>
<evidence type="ECO:0000256" key="12">
    <source>
        <dbReference type="ARBA" id="ARBA00056729"/>
    </source>
</evidence>
<dbReference type="InterPro" id="IPR037674">
    <property type="entry name" value="PIG-G_N"/>
</dbReference>
<reference evidence="15" key="1">
    <citation type="journal article" date="2020" name="Stud. Mycol.">
        <title>101 Dothideomycetes genomes: a test case for predicting lifestyles and emergence of pathogens.</title>
        <authorList>
            <person name="Haridas S."/>
            <person name="Albert R."/>
            <person name="Binder M."/>
            <person name="Bloem J."/>
            <person name="Labutti K."/>
            <person name="Salamov A."/>
            <person name="Andreopoulos B."/>
            <person name="Baker S."/>
            <person name="Barry K."/>
            <person name="Bills G."/>
            <person name="Bluhm B."/>
            <person name="Cannon C."/>
            <person name="Castanera R."/>
            <person name="Culley D."/>
            <person name="Daum C."/>
            <person name="Ezra D."/>
            <person name="Gonzalez J."/>
            <person name="Henrissat B."/>
            <person name="Kuo A."/>
            <person name="Liang C."/>
            <person name="Lipzen A."/>
            <person name="Lutzoni F."/>
            <person name="Magnuson J."/>
            <person name="Mondo S."/>
            <person name="Nolan M."/>
            <person name="Ohm R."/>
            <person name="Pangilinan J."/>
            <person name="Park H.-J."/>
            <person name="Ramirez L."/>
            <person name="Alfaro M."/>
            <person name="Sun H."/>
            <person name="Tritt A."/>
            <person name="Yoshinaga Y."/>
            <person name="Zwiers L.-H."/>
            <person name="Turgeon B."/>
            <person name="Goodwin S."/>
            <person name="Spatafora J."/>
            <person name="Crous P."/>
            <person name="Grigoriev I."/>
        </authorList>
    </citation>
    <scope>NUCLEOTIDE SEQUENCE</scope>
    <source>
        <strain evidence="15">CBS 262.69</strain>
    </source>
</reference>
<dbReference type="Pfam" id="PF01663">
    <property type="entry name" value="Phosphodiest"/>
    <property type="match status" value="1"/>
</dbReference>
<accession>A0A6G1I7I3</accession>
<dbReference type="AlphaFoldDB" id="A0A6G1I7I3"/>
<evidence type="ECO:0000256" key="7">
    <source>
        <dbReference type="ARBA" id="ARBA00022692"/>
    </source>
</evidence>
<evidence type="ECO:0000256" key="8">
    <source>
        <dbReference type="ARBA" id="ARBA00022824"/>
    </source>
</evidence>
<dbReference type="PANTHER" id="PTHR23072">
    <property type="entry name" value="PHOSPHATIDYLINOSITOL GLYCAN-RELATED"/>
    <property type="match status" value="1"/>
</dbReference>
<dbReference type="InterPro" id="IPR039527">
    <property type="entry name" value="PIGG/GPI7"/>
</dbReference>
<comment type="pathway">
    <text evidence="2 13">Glycolipid biosynthesis; glycosylphosphatidylinositol-anchor biosynthesis.</text>
</comment>
<evidence type="ECO:0000256" key="4">
    <source>
        <dbReference type="ARBA" id="ARBA00020830"/>
    </source>
</evidence>
<dbReference type="UniPathway" id="UPA00196"/>
<feature type="transmembrane region" description="Helical" evidence="13">
    <location>
        <begin position="463"/>
        <end position="483"/>
    </location>
</feature>
<evidence type="ECO:0000256" key="6">
    <source>
        <dbReference type="ARBA" id="ARBA00022679"/>
    </source>
</evidence>
<gene>
    <name evidence="15" type="ORF">EJ06DRAFT_503165</name>
</gene>
<feature type="transmembrane region" description="Helical" evidence="13">
    <location>
        <begin position="637"/>
        <end position="662"/>
    </location>
</feature>
<evidence type="ECO:0000256" key="2">
    <source>
        <dbReference type="ARBA" id="ARBA00004687"/>
    </source>
</evidence>
<keyword evidence="11" id="KW-0325">Glycoprotein</keyword>
<keyword evidence="16" id="KW-1185">Reference proteome</keyword>
<dbReference type="GO" id="GO:0051267">
    <property type="term" value="F:CP2 mannose-ethanolamine phosphotransferase activity"/>
    <property type="evidence" value="ECO:0007669"/>
    <property type="project" value="TreeGrafter"/>
</dbReference>
<evidence type="ECO:0000256" key="10">
    <source>
        <dbReference type="ARBA" id="ARBA00023136"/>
    </source>
</evidence>
<dbReference type="GO" id="GO:0006506">
    <property type="term" value="P:GPI anchor biosynthetic process"/>
    <property type="evidence" value="ECO:0007669"/>
    <property type="project" value="UniProtKB-UniPathway"/>
</dbReference>
<dbReference type="Pfam" id="PF19316">
    <property type="entry name" value="PIGO_PIGG"/>
    <property type="match status" value="1"/>
</dbReference>
<feature type="transmembrane region" description="Helical" evidence="13">
    <location>
        <begin position="849"/>
        <end position="871"/>
    </location>
</feature>
<comment type="subcellular location">
    <subcellularLocation>
        <location evidence="1 13">Endoplasmic reticulum membrane</location>
        <topology evidence="1 13">Multi-pass membrane protein</topology>
    </subcellularLocation>
</comment>
<evidence type="ECO:0000256" key="1">
    <source>
        <dbReference type="ARBA" id="ARBA00004477"/>
    </source>
</evidence>
<sequence length="876" mass="94068">MHPQTRTILLTLANLLIPAGILVFAAGFFPYKPFLPGLATHHALAAPVPAPRFDRVVFMVVDALRADFVFGNASGFAYTQRLIRDGSALPFTAHAASPTITMPRVKALTTGSIPSFLDVILNFAESDTSSSLAHQDSWLAQLKAHNGGGRLVMYGDDTWLKLFPGLFARADGTSSFFVSDFTEVDFNVTRHVKRELRNDDWNAFIMHYLGLDHIGHKTGPHGPHMIPKQAEMDGIVQQVHEAMLKEPHLENALFVLCGDHGMNDGGNHGGSAPGETSPALVFISPKLKEISTGRECPTAPKEDFDFYAKIEQSDVVPTLAALLGFPTPLNNLGILIPDFLALWPDAVDRTQLLLRNALQLSNIVKAAHPSPVYANPKAEIACAGDLSSGQELACLWKSTHSAPPSSALEALYKFSRAAQSTMSSAASNYSITLLISGIALSALALGISVCATFSHKALLTPDGVVLALLSVLYAVMMFASSYVEEEQHFWYWSTGAYIAYLGVQNLRSTTPSKSSKSPSKPPRPSPLLPLLTLLALHRLVTRWTQTGVKHTGSPSITTFLTHPAQAPLLSACIVYTYIDTARALSTSLLTTFNPPPFAAWLSALAPTVPALLFRAAFTANDAPELLAWLGPGAVEMLAGLPLVPLARGVFALLAAQALVVLLRRRRGRGAEILPVLRALLTLLLLMQTRATNAPLFVLFRLSFTSLSALLSPARGARRAVKLGIAGLVLGRTAWFAMGSSNAISGVDLSSAYNGVSGYNVLAVGVLVFVGNWAGPIWWAFVCVEGLLESGGRGWVRREWEALGEEGGELGVYMGVLTVFTAGGLAAVQVACTVLRQHLFIWTVFSPKYLYAMAWGLGFHLLVGVLGGLGVWRVGRG</sequence>
<dbReference type="SUPFAM" id="SSF53649">
    <property type="entry name" value="Alkaline phosphatase-like"/>
    <property type="match status" value="1"/>
</dbReference>
<dbReference type="GO" id="GO:0005789">
    <property type="term" value="C:endoplasmic reticulum membrane"/>
    <property type="evidence" value="ECO:0007669"/>
    <property type="project" value="UniProtKB-SubCell"/>
</dbReference>
<dbReference type="PANTHER" id="PTHR23072:SF0">
    <property type="entry name" value="GPI ETHANOLAMINE PHOSPHATE TRANSFERASE 2"/>
    <property type="match status" value="1"/>
</dbReference>
<protein>
    <recommendedName>
        <fullName evidence="4 13">GPI ethanolamine phosphate transferase 2</fullName>
    </recommendedName>
</protein>
<keyword evidence="7 13" id="KW-0812">Transmembrane</keyword>
<feature type="transmembrane region" description="Helical" evidence="13">
    <location>
        <begin position="429"/>
        <end position="451"/>
    </location>
</feature>
<feature type="transmembrane region" description="Helical" evidence="13">
    <location>
        <begin position="760"/>
        <end position="788"/>
    </location>
</feature>
<keyword evidence="10 13" id="KW-0472">Membrane</keyword>
<evidence type="ECO:0000256" key="9">
    <source>
        <dbReference type="ARBA" id="ARBA00022989"/>
    </source>
</evidence>
<evidence type="ECO:0000313" key="16">
    <source>
        <dbReference type="Proteomes" id="UP000799640"/>
    </source>
</evidence>
<feature type="domain" description="GPI ethanolamine phosphate transferase 2 C-terminal" evidence="14">
    <location>
        <begin position="426"/>
        <end position="874"/>
    </location>
</feature>
<comment type="similarity">
    <text evidence="3 13">Belongs to the PIGG/PIGN/PIGO family. PIGG subfamily.</text>
</comment>
<keyword evidence="5 13" id="KW-0337">GPI-anchor biosynthesis</keyword>
<comment type="function">
    <text evidence="12 13">Ethanolamine phosphate transferase involved in glycosylphosphatidylinositol-anchor biosynthesis. Transfers ethanolamine phosphate to the GPI second mannose.</text>
</comment>
<dbReference type="CDD" id="cd16024">
    <property type="entry name" value="GPI_EPT_2"/>
    <property type="match status" value="1"/>
</dbReference>
<feature type="transmembrane region" description="Helical" evidence="13">
    <location>
        <begin position="809"/>
        <end position="829"/>
    </location>
</feature>
<keyword evidence="8 13" id="KW-0256">Endoplasmic reticulum</keyword>